<dbReference type="OrthoDB" id="10072259at2759"/>
<dbReference type="InterPro" id="IPR028092">
    <property type="entry name" value="RD3"/>
</dbReference>
<keyword evidence="2" id="KW-1185">Reference proteome</keyword>
<comment type="caution">
    <text evidence="1">The sequence shown here is derived from an EMBL/GenBank/DDBJ whole genome shotgun (WGS) entry which is preliminary data.</text>
</comment>
<evidence type="ECO:0000313" key="2">
    <source>
        <dbReference type="Proteomes" id="UP000597762"/>
    </source>
</evidence>
<sequence>MSGIRTWFRSWVSGESRSPSEKNVHVVVTESLLLELETQLKELELHYWELEQKERRQQTGVDYSWLVSNSTRSFQIPPVEHSQLVLICQQVQPEECSRIIKLFRDALLRMPHLNEVTGIFKAVITQVIQQRPKEETFTEWFTSKTVSILNNVKYTRPSPRISPISDIIDIERQDKETYPLNSLDTVMYYKNGTDDISSLSQKKSSPFI</sequence>
<dbReference type="PANTHER" id="PTHR28489">
    <property type="entry name" value="RENTINAL DEGENERATION 3-LIKE"/>
    <property type="match status" value="1"/>
</dbReference>
<accession>A0A812EZY7</accession>
<reference evidence="1" key="1">
    <citation type="submission" date="2021-01" db="EMBL/GenBank/DDBJ databases">
        <authorList>
            <person name="Li R."/>
            <person name="Bekaert M."/>
        </authorList>
    </citation>
    <scope>NUCLEOTIDE SEQUENCE</scope>
    <source>
        <strain evidence="1">Farmed</strain>
    </source>
</reference>
<dbReference type="EMBL" id="CAHIKZ030005596">
    <property type="protein sequence ID" value="CAE1330994.1"/>
    <property type="molecule type" value="Genomic_DNA"/>
</dbReference>
<dbReference type="PANTHER" id="PTHR28489:SF2">
    <property type="entry name" value="RENTINAL DEGENERATION 3-LIKE"/>
    <property type="match status" value="1"/>
</dbReference>
<name>A0A812EZY7_ACAPH</name>
<dbReference type="Pfam" id="PF14473">
    <property type="entry name" value="RD3"/>
    <property type="match status" value="1"/>
</dbReference>
<gene>
    <name evidence="1" type="ORF">SPHA_80259</name>
</gene>
<organism evidence="1 2">
    <name type="scientific">Acanthosepion pharaonis</name>
    <name type="common">Pharaoh cuttlefish</name>
    <name type="synonym">Sepia pharaonis</name>
    <dbReference type="NCBI Taxonomy" id="158019"/>
    <lineage>
        <taxon>Eukaryota</taxon>
        <taxon>Metazoa</taxon>
        <taxon>Spiralia</taxon>
        <taxon>Lophotrochozoa</taxon>
        <taxon>Mollusca</taxon>
        <taxon>Cephalopoda</taxon>
        <taxon>Coleoidea</taxon>
        <taxon>Decapodiformes</taxon>
        <taxon>Sepiida</taxon>
        <taxon>Sepiina</taxon>
        <taxon>Sepiidae</taxon>
        <taxon>Acanthosepion</taxon>
    </lineage>
</organism>
<dbReference type="Proteomes" id="UP000597762">
    <property type="component" value="Unassembled WGS sequence"/>
</dbReference>
<dbReference type="AlphaFoldDB" id="A0A812EZY7"/>
<proteinExistence type="predicted"/>
<evidence type="ECO:0000313" key="1">
    <source>
        <dbReference type="EMBL" id="CAE1330994.1"/>
    </source>
</evidence>
<protein>
    <submittedName>
        <fullName evidence="1">Uncharacterized protein</fullName>
    </submittedName>
</protein>